<dbReference type="RefSeq" id="WP_027705522.1">
    <property type="nucleotide sequence ID" value="NZ_AP018933.1"/>
</dbReference>
<keyword evidence="11" id="KW-0969">Cilium</keyword>
<dbReference type="GO" id="GO:0003774">
    <property type="term" value="F:cytoskeletal motor activity"/>
    <property type="evidence" value="ECO:0007669"/>
    <property type="project" value="InterPro"/>
</dbReference>
<dbReference type="PIRSF" id="PIRSF019404">
    <property type="entry name" value="FliJ"/>
    <property type="match status" value="1"/>
</dbReference>
<dbReference type="PRINTS" id="PR01004">
    <property type="entry name" value="FLGFLIJ"/>
</dbReference>
<dbReference type="PANTHER" id="PTHR38786:SF1">
    <property type="entry name" value="FLAGELLAR FLIJ PROTEIN"/>
    <property type="match status" value="1"/>
</dbReference>
<keyword evidence="6" id="KW-0145">Chemotaxis</keyword>
<keyword evidence="12" id="KW-1185">Reference proteome</keyword>
<dbReference type="GO" id="GO:0015031">
    <property type="term" value="P:protein transport"/>
    <property type="evidence" value="ECO:0007669"/>
    <property type="project" value="UniProtKB-KW"/>
</dbReference>
<dbReference type="Pfam" id="PF02050">
    <property type="entry name" value="FliJ"/>
    <property type="match status" value="1"/>
</dbReference>
<organism evidence="11 12">
    <name type="scientific">Zymobacter palmae</name>
    <dbReference type="NCBI Taxonomy" id="33074"/>
    <lineage>
        <taxon>Bacteria</taxon>
        <taxon>Pseudomonadati</taxon>
        <taxon>Pseudomonadota</taxon>
        <taxon>Gammaproteobacteria</taxon>
        <taxon>Oceanospirillales</taxon>
        <taxon>Halomonadaceae</taxon>
        <taxon>Zymobacter group</taxon>
        <taxon>Zymobacter</taxon>
    </lineage>
</organism>
<keyword evidence="9" id="KW-0472">Membrane</keyword>
<evidence type="ECO:0000313" key="12">
    <source>
        <dbReference type="Proteomes" id="UP000267342"/>
    </source>
</evidence>
<keyword evidence="4" id="KW-0813">Transport</keyword>
<dbReference type="Gene3D" id="1.10.287.1700">
    <property type="match status" value="1"/>
</dbReference>
<keyword evidence="8" id="KW-0653">Protein transport</keyword>
<dbReference type="InterPro" id="IPR012823">
    <property type="entry name" value="Flagell_FliJ"/>
</dbReference>
<comment type="subcellular location">
    <subcellularLocation>
        <location evidence="1">Cell membrane</location>
        <topology evidence="1">Peripheral membrane protein</topology>
        <orientation evidence="1">Cytoplasmic side</orientation>
    </subcellularLocation>
</comment>
<evidence type="ECO:0000256" key="5">
    <source>
        <dbReference type="ARBA" id="ARBA00022475"/>
    </source>
</evidence>
<accession>A0A348HFE3</accession>
<evidence type="ECO:0000256" key="7">
    <source>
        <dbReference type="ARBA" id="ARBA00022795"/>
    </source>
</evidence>
<dbReference type="NCBIfam" id="TIGR02473">
    <property type="entry name" value="flagell_FliJ"/>
    <property type="match status" value="1"/>
</dbReference>
<dbReference type="GO" id="GO:0005886">
    <property type="term" value="C:plasma membrane"/>
    <property type="evidence" value="ECO:0007669"/>
    <property type="project" value="UniProtKB-SubCell"/>
</dbReference>
<dbReference type="InterPro" id="IPR018006">
    <property type="entry name" value="Flag_FliJ_proteobac"/>
</dbReference>
<dbReference type="InterPro" id="IPR052570">
    <property type="entry name" value="FliJ"/>
</dbReference>
<keyword evidence="10" id="KW-1006">Bacterial flagellum protein export</keyword>
<evidence type="ECO:0000256" key="6">
    <source>
        <dbReference type="ARBA" id="ARBA00022500"/>
    </source>
</evidence>
<dbReference type="AlphaFoldDB" id="A0A348HFE3"/>
<keyword evidence="11" id="KW-0966">Cell projection</keyword>
<name>A0A348HFE3_9GAMM</name>
<evidence type="ECO:0000256" key="2">
    <source>
        <dbReference type="ARBA" id="ARBA00010004"/>
    </source>
</evidence>
<keyword evidence="11" id="KW-0282">Flagellum</keyword>
<dbReference type="GO" id="GO:0006935">
    <property type="term" value="P:chemotaxis"/>
    <property type="evidence" value="ECO:0007669"/>
    <property type="project" value="UniProtKB-KW"/>
</dbReference>
<dbReference type="OrthoDB" id="6465096at2"/>
<dbReference type="GO" id="GO:0044781">
    <property type="term" value="P:bacterial-type flagellum organization"/>
    <property type="evidence" value="ECO:0007669"/>
    <property type="project" value="UniProtKB-KW"/>
</dbReference>
<dbReference type="InterPro" id="IPR053716">
    <property type="entry name" value="Flag_assembly_chemotaxis_eff"/>
</dbReference>
<dbReference type="GO" id="GO:0071973">
    <property type="term" value="P:bacterial-type flagellum-dependent cell motility"/>
    <property type="evidence" value="ECO:0007669"/>
    <property type="project" value="InterPro"/>
</dbReference>
<evidence type="ECO:0000256" key="8">
    <source>
        <dbReference type="ARBA" id="ARBA00022927"/>
    </source>
</evidence>
<gene>
    <name evidence="11" type="ORF">ZBT109_1588</name>
</gene>
<proteinExistence type="inferred from homology"/>
<dbReference type="GO" id="GO:0009288">
    <property type="term" value="C:bacterial-type flagellum"/>
    <property type="evidence" value="ECO:0007669"/>
    <property type="project" value="InterPro"/>
</dbReference>
<dbReference type="STRING" id="1123510.GCA_000620025_02510"/>
<sequence>MAKATSSLDVLIDLAEERLDIASRTLGHCRAEQQRCETQLQQIERYLTQYRQGLNQLGMAGAPAKRFAQQQAFIESLDATRKQQLIQLDAACQRVERALTHWQEVKRETNAYDVLRKRREQAALAREKRLDQRMMDEYASRARSVMSGT</sequence>
<keyword evidence="5" id="KW-1003">Cell membrane</keyword>
<evidence type="ECO:0000313" key="11">
    <source>
        <dbReference type="EMBL" id="BBG30345.1"/>
    </source>
</evidence>
<reference evidence="11 12" key="1">
    <citation type="submission" date="2018-09" db="EMBL/GenBank/DDBJ databases">
        <title>Zymobacter palmae IAM14233 (=T109) whole genome analysis.</title>
        <authorList>
            <person name="Yanase H."/>
        </authorList>
    </citation>
    <scope>NUCLEOTIDE SEQUENCE [LARGE SCALE GENOMIC DNA]</scope>
    <source>
        <strain evidence="11 12">IAM14233</strain>
    </source>
</reference>
<evidence type="ECO:0000256" key="4">
    <source>
        <dbReference type="ARBA" id="ARBA00022448"/>
    </source>
</evidence>
<evidence type="ECO:0000256" key="9">
    <source>
        <dbReference type="ARBA" id="ARBA00023136"/>
    </source>
</evidence>
<evidence type="ECO:0000256" key="3">
    <source>
        <dbReference type="ARBA" id="ARBA00020392"/>
    </source>
</evidence>
<evidence type="ECO:0000256" key="1">
    <source>
        <dbReference type="ARBA" id="ARBA00004413"/>
    </source>
</evidence>
<dbReference type="KEGG" id="zpl:ZBT109_1588"/>
<comment type="similarity">
    <text evidence="2">Belongs to the FliJ family.</text>
</comment>
<dbReference type="EMBL" id="AP018933">
    <property type="protein sequence ID" value="BBG30345.1"/>
    <property type="molecule type" value="Genomic_DNA"/>
</dbReference>
<evidence type="ECO:0000256" key="10">
    <source>
        <dbReference type="ARBA" id="ARBA00023225"/>
    </source>
</evidence>
<protein>
    <recommendedName>
        <fullName evidence="3">Flagellar FliJ protein</fullName>
    </recommendedName>
</protein>
<dbReference type="PANTHER" id="PTHR38786">
    <property type="entry name" value="FLAGELLAR FLIJ PROTEIN"/>
    <property type="match status" value="1"/>
</dbReference>
<dbReference type="Proteomes" id="UP000267342">
    <property type="component" value="Chromosome"/>
</dbReference>
<keyword evidence="7" id="KW-1005">Bacterial flagellum biogenesis</keyword>